<dbReference type="InterPro" id="IPR051824">
    <property type="entry name" value="LRR_Rcpt-Like_S/T_Kinase"/>
</dbReference>
<dbReference type="SMART" id="SM00219">
    <property type="entry name" value="TyrKc"/>
    <property type="match status" value="1"/>
</dbReference>
<protein>
    <recommendedName>
        <fullName evidence="1">Protein kinase domain-containing protein</fullName>
    </recommendedName>
</protein>
<dbReference type="AlphaFoldDB" id="A0A5P1E6T9"/>
<dbReference type="Gramene" id="ONK58362">
    <property type="protein sequence ID" value="ONK58362"/>
    <property type="gene ID" value="A4U43_C09F11470"/>
</dbReference>
<proteinExistence type="predicted"/>
<dbReference type="PROSITE" id="PS50011">
    <property type="entry name" value="PROTEIN_KINASE_DOM"/>
    <property type="match status" value="1"/>
</dbReference>
<dbReference type="OMA" id="FCFLERE"/>
<dbReference type="Pfam" id="PF07714">
    <property type="entry name" value="PK_Tyr_Ser-Thr"/>
    <property type="match status" value="1"/>
</dbReference>
<dbReference type="GO" id="GO:0004713">
    <property type="term" value="F:protein tyrosine kinase activity"/>
    <property type="evidence" value="ECO:0007669"/>
    <property type="project" value="InterPro"/>
</dbReference>
<dbReference type="InterPro" id="IPR020635">
    <property type="entry name" value="Tyr_kinase_cat_dom"/>
</dbReference>
<dbReference type="Gene3D" id="3.30.200.20">
    <property type="entry name" value="Phosphorylase Kinase, domain 1"/>
    <property type="match status" value="1"/>
</dbReference>
<gene>
    <name evidence="2" type="ORF">A4U43_C09F11470</name>
</gene>
<dbReference type="InterPro" id="IPR000719">
    <property type="entry name" value="Prot_kinase_dom"/>
</dbReference>
<keyword evidence="3" id="KW-1185">Reference proteome</keyword>
<dbReference type="OrthoDB" id="1394818at2759"/>
<dbReference type="InterPro" id="IPR001245">
    <property type="entry name" value="Ser-Thr/Tyr_kinase_cat_dom"/>
</dbReference>
<dbReference type="GO" id="GO:0005524">
    <property type="term" value="F:ATP binding"/>
    <property type="evidence" value="ECO:0007669"/>
    <property type="project" value="InterPro"/>
</dbReference>
<dbReference type="EMBL" id="CM007389">
    <property type="protein sequence ID" value="ONK58362.1"/>
    <property type="molecule type" value="Genomic_DNA"/>
</dbReference>
<evidence type="ECO:0000259" key="1">
    <source>
        <dbReference type="PROSITE" id="PS50011"/>
    </source>
</evidence>
<sequence length="221" mass="24811">METLGQIRHPNLVPLLGFCFLEREKLLIYKNMPNGALPLRLRSGCESFGWQKRLRAALGVARGLAWLHHGFQTPLTHGSLNTSAVLLDEDDEPRIADFGLNRLFSTSTSSATSEDVYQFGMLLLKLVTDGTEMESGDEELADGVVRLLAAGWVGEAIDPCLRRTGNEDEIVELLTIGCRCLVARAEERPSMFQVFKWLERIGGRVEIHEEFDEFPLRYGCE</sequence>
<evidence type="ECO:0000313" key="2">
    <source>
        <dbReference type="EMBL" id="ONK58362.1"/>
    </source>
</evidence>
<dbReference type="SUPFAM" id="SSF56112">
    <property type="entry name" value="Protein kinase-like (PK-like)"/>
    <property type="match status" value="1"/>
</dbReference>
<name>A0A5P1E6T9_ASPOF</name>
<dbReference type="InterPro" id="IPR011009">
    <property type="entry name" value="Kinase-like_dom_sf"/>
</dbReference>
<feature type="domain" description="Protein kinase" evidence="1">
    <location>
        <begin position="1"/>
        <end position="211"/>
    </location>
</feature>
<dbReference type="Gene3D" id="1.10.510.10">
    <property type="entry name" value="Transferase(Phosphotransferase) domain 1"/>
    <property type="match status" value="2"/>
</dbReference>
<accession>A0A5P1E6T9</accession>
<dbReference type="PANTHER" id="PTHR48006">
    <property type="entry name" value="LEUCINE-RICH REPEAT-CONTAINING PROTEIN DDB_G0281931-RELATED"/>
    <property type="match status" value="1"/>
</dbReference>
<dbReference type="PANTHER" id="PTHR48006:SF87">
    <property type="entry name" value="INACTIVE LRR RECEPTOR-LIKE SERINE_THREONINE-PROTEIN KINASE BIR2"/>
    <property type="match status" value="1"/>
</dbReference>
<dbReference type="Proteomes" id="UP000243459">
    <property type="component" value="Chromosome 9"/>
</dbReference>
<organism evidence="2 3">
    <name type="scientific">Asparagus officinalis</name>
    <name type="common">Garden asparagus</name>
    <dbReference type="NCBI Taxonomy" id="4686"/>
    <lineage>
        <taxon>Eukaryota</taxon>
        <taxon>Viridiplantae</taxon>
        <taxon>Streptophyta</taxon>
        <taxon>Embryophyta</taxon>
        <taxon>Tracheophyta</taxon>
        <taxon>Spermatophyta</taxon>
        <taxon>Magnoliopsida</taxon>
        <taxon>Liliopsida</taxon>
        <taxon>Asparagales</taxon>
        <taxon>Asparagaceae</taxon>
        <taxon>Asparagoideae</taxon>
        <taxon>Asparagus</taxon>
    </lineage>
</organism>
<evidence type="ECO:0000313" key="3">
    <source>
        <dbReference type="Proteomes" id="UP000243459"/>
    </source>
</evidence>
<reference evidence="3" key="1">
    <citation type="journal article" date="2017" name="Nat. Commun.">
        <title>The asparagus genome sheds light on the origin and evolution of a young Y chromosome.</title>
        <authorList>
            <person name="Harkess A."/>
            <person name="Zhou J."/>
            <person name="Xu C."/>
            <person name="Bowers J.E."/>
            <person name="Van der Hulst R."/>
            <person name="Ayyampalayam S."/>
            <person name="Mercati F."/>
            <person name="Riccardi P."/>
            <person name="McKain M.R."/>
            <person name="Kakrana A."/>
            <person name="Tang H."/>
            <person name="Ray J."/>
            <person name="Groenendijk J."/>
            <person name="Arikit S."/>
            <person name="Mathioni S.M."/>
            <person name="Nakano M."/>
            <person name="Shan H."/>
            <person name="Telgmann-Rauber A."/>
            <person name="Kanno A."/>
            <person name="Yue Z."/>
            <person name="Chen H."/>
            <person name="Li W."/>
            <person name="Chen Y."/>
            <person name="Xu X."/>
            <person name="Zhang Y."/>
            <person name="Luo S."/>
            <person name="Chen H."/>
            <person name="Gao J."/>
            <person name="Mao Z."/>
            <person name="Pires J.C."/>
            <person name="Luo M."/>
            <person name="Kudrna D."/>
            <person name="Wing R.A."/>
            <person name="Meyers B.C."/>
            <person name="Yi K."/>
            <person name="Kong H."/>
            <person name="Lavrijsen P."/>
            <person name="Sunseri F."/>
            <person name="Falavigna A."/>
            <person name="Ye Y."/>
            <person name="Leebens-Mack J.H."/>
            <person name="Chen G."/>
        </authorList>
    </citation>
    <scope>NUCLEOTIDE SEQUENCE [LARGE SCALE GENOMIC DNA]</scope>
    <source>
        <strain evidence="3">cv. DH0086</strain>
    </source>
</reference>